<name>A0A5Y3W8F6_SALDZ</name>
<accession>A0A5Y3W8F6</accession>
<dbReference type="AlphaFoldDB" id="A0A5Y3W8F6"/>
<protein>
    <submittedName>
        <fullName evidence="1">Uncharacterized protein</fullName>
    </submittedName>
</protein>
<proteinExistence type="predicted"/>
<organism evidence="1">
    <name type="scientific">Salmonella diarizonae</name>
    <dbReference type="NCBI Taxonomy" id="59204"/>
    <lineage>
        <taxon>Bacteria</taxon>
        <taxon>Pseudomonadati</taxon>
        <taxon>Pseudomonadota</taxon>
        <taxon>Gammaproteobacteria</taxon>
        <taxon>Enterobacterales</taxon>
        <taxon>Enterobacteriaceae</taxon>
        <taxon>Salmonella</taxon>
    </lineage>
</organism>
<dbReference type="Proteomes" id="UP000839781">
    <property type="component" value="Unassembled WGS sequence"/>
</dbReference>
<comment type="caution">
    <text evidence="1">The sequence shown here is derived from an EMBL/GenBank/DDBJ whole genome shotgun (WGS) entry which is preliminary data.</text>
</comment>
<gene>
    <name evidence="1" type="ORF">DLB95_22870</name>
</gene>
<reference evidence="1" key="1">
    <citation type="submission" date="2018-05" db="EMBL/GenBank/DDBJ databases">
        <authorList>
            <person name="Ashton P.M."/>
            <person name="Dallman T."/>
            <person name="Nair S."/>
            <person name="De Pinna E."/>
            <person name="Peters T."/>
            <person name="Grant K."/>
        </authorList>
    </citation>
    <scope>NUCLEOTIDE SEQUENCE [LARGE SCALE GENOMIC DNA]</scope>
    <source>
        <strain evidence="1">474878</strain>
    </source>
</reference>
<evidence type="ECO:0000313" key="1">
    <source>
        <dbReference type="EMBL" id="ECJ4379986.1"/>
    </source>
</evidence>
<sequence length="229" mass="25007">MKRKEKYGTGRYLFSRQRLLLITGLALLLSAGMRSEADTVTYTYSITIKGNTCLLRRPTEAVQTGQVSGADPSQSGTFSVKWEDINKEKLQDPAKRDVRKFGIELACTGDIYMPRLTIMVPNQSAIPGETDAVYTSETAGSPVMFGVRFARESSDYRGGFGSQGQVLQDLRGSSPGAVNNVELDGELPPGTTKKVILEAWPWLMPGKSVSELQGGMVVKGTVTIEVRYN</sequence>
<dbReference type="EMBL" id="AAIYJF010000025">
    <property type="protein sequence ID" value="ECJ4379986.1"/>
    <property type="molecule type" value="Genomic_DNA"/>
</dbReference>